<feature type="compositionally biased region" description="Basic and acidic residues" evidence="1">
    <location>
        <begin position="1"/>
        <end position="13"/>
    </location>
</feature>
<evidence type="ECO:0000256" key="2">
    <source>
        <dbReference type="SAM" id="Phobius"/>
    </source>
</evidence>
<organism evidence="3 4">
    <name type="scientific">Urochloa decumbens</name>
    <dbReference type="NCBI Taxonomy" id="240449"/>
    <lineage>
        <taxon>Eukaryota</taxon>
        <taxon>Viridiplantae</taxon>
        <taxon>Streptophyta</taxon>
        <taxon>Embryophyta</taxon>
        <taxon>Tracheophyta</taxon>
        <taxon>Spermatophyta</taxon>
        <taxon>Magnoliopsida</taxon>
        <taxon>Liliopsida</taxon>
        <taxon>Poales</taxon>
        <taxon>Poaceae</taxon>
        <taxon>PACMAD clade</taxon>
        <taxon>Panicoideae</taxon>
        <taxon>Panicodae</taxon>
        <taxon>Paniceae</taxon>
        <taxon>Melinidinae</taxon>
        <taxon>Urochloa</taxon>
    </lineage>
</organism>
<gene>
    <name evidence="3" type="ORF">URODEC1_LOCUS12089</name>
</gene>
<feature type="region of interest" description="Disordered" evidence="1">
    <location>
        <begin position="1"/>
        <end position="20"/>
    </location>
</feature>
<keyword evidence="2" id="KW-0472">Membrane</keyword>
<sequence>MAIVETRVKEGTGKAKQPKHSATFVDLERGGTQNQSGDSDLEDIGACKFYASVCLLVLWTILVGVGIVIFMKIPVWYAVGLTSFIAGMMSLVMIMVLSVRDDYIEKRMAAENDMAPN</sequence>
<dbReference type="Proteomes" id="UP001497457">
    <property type="component" value="Chromosome 12b"/>
</dbReference>
<evidence type="ECO:0000313" key="4">
    <source>
        <dbReference type="Proteomes" id="UP001497457"/>
    </source>
</evidence>
<reference evidence="4" key="1">
    <citation type="submission" date="2024-06" db="EMBL/GenBank/DDBJ databases">
        <authorList>
            <person name="Ryan C."/>
        </authorList>
    </citation>
    <scope>NUCLEOTIDE SEQUENCE [LARGE SCALE GENOMIC DNA]</scope>
</reference>
<proteinExistence type="predicted"/>
<keyword evidence="4" id="KW-1185">Reference proteome</keyword>
<protein>
    <submittedName>
        <fullName evidence="3">Uncharacterized protein</fullName>
    </submittedName>
</protein>
<evidence type="ECO:0000313" key="3">
    <source>
        <dbReference type="EMBL" id="CAL4906368.1"/>
    </source>
</evidence>
<feature type="transmembrane region" description="Helical" evidence="2">
    <location>
        <begin position="49"/>
        <end position="70"/>
    </location>
</feature>
<evidence type="ECO:0000256" key="1">
    <source>
        <dbReference type="SAM" id="MobiDB-lite"/>
    </source>
</evidence>
<keyword evidence="2" id="KW-1133">Transmembrane helix</keyword>
<name>A0ABC8WAW5_9POAL</name>
<dbReference type="EMBL" id="OZ075122">
    <property type="protein sequence ID" value="CAL4906368.1"/>
    <property type="molecule type" value="Genomic_DNA"/>
</dbReference>
<feature type="transmembrane region" description="Helical" evidence="2">
    <location>
        <begin position="76"/>
        <end position="99"/>
    </location>
</feature>
<reference evidence="3 4" key="2">
    <citation type="submission" date="2024-10" db="EMBL/GenBank/DDBJ databases">
        <authorList>
            <person name="Ryan C."/>
        </authorList>
    </citation>
    <scope>NUCLEOTIDE SEQUENCE [LARGE SCALE GENOMIC DNA]</scope>
</reference>
<keyword evidence="2" id="KW-0812">Transmembrane</keyword>
<dbReference type="AlphaFoldDB" id="A0ABC8WAW5"/>
<accession>A0ABC8WAW5</accession>